<gene>
    <name evidence="3" type="ORF">WHI96_24020</name>
</gene>
<comment type="caution">
    <text evidence="3">The sequence shown here is derived from an EMBL/GenBank/DDBJ whole genome shotgun (WGS) entry which is preliminary data.</text>
</comment>
<evidence type="ECO:0000259" key="2">
    <source>
        <dbReference type="Pfam" id="PF03061"/>
    </source>
</evidence>
<dbReference type="EC" id="3.1.2.-" evidence="3"/>
<reference evidence="3 4" key="1">
    <citation type="submission" date="2024-03" db="EMBL/GenBank/DDBJ databases">
        <title>Draft genome sequence of Pseudonocardia tropica JCM 19149.</title>
        <authorList>
            <person name="Butdee W."/>
            <person name="Duangmal K."/>
        </authorList>
    </citation>
    <scope>NUCLEOTIDE SEQUENCE [LARGE SCALE GENOMIC DNA]</scope>
    <source>
        <strain evidence="3 4">JCM 19149</strain>
    </source>
</reference>
<dbReference type="EMBL" id="JBEDNP010000019">
    <property type="protein sequence ID" value="MEQ3541883.1"/>
    <property type="molecule type" value="Genomic_DNA"/>
</dbReference>
<dbReference type="RefSeq" id="WP_345640589.1">
    <property type="nucleotide sequence ID" value="NZ_BAABLY010000003.1"/>
</dbReference>
<dbReference type="InterPro" id="IPR003736">
    <property type="entry name" value="PAAI_dom"/>
</dbReference>
<dbReference type="SUPFAM" id="SSF54637">
    <property type="entry name" value="Thioesterase/thiol ester dehydrase-isomerase"/>
    <property type="match status" value="1"/>
</dbReference>
<evidence type="ECO:0000313" key="3">
    <source>
        <dbReference type="EMBL" id="MEQ3541883.1"/>
    </source>
</evidence>
<protein>
    <submittedName>
        <fullName evidence="3">PaaI family thioesterase</fullName>
        <ecNumber evidence="3">3.1.2.-</ecNumber>
    </submittedName>
</protein>
<name>A0ABV1K2W8_9PSEU</name>
<dbReference type="Proteomes" id="UP001464923">
    <property type="component" value="Unassembled WGS sequence"/>
</dbReference>
<accession>A0ABV1K2W8</accession>
<evidence type="ECO:0000256" key="1">
    <source>
        <dbReference type="ARBA" id="ARBA00022801"/>
    </source>
</evidence>
<dbReference type="InterPro" id="IPR029069">
    <property type="entry name" value="HotDog_dom_sf"/>
</dbReference>
<feature type="domain" description="Thioesterase" evidence="2">
    <location>
        <begin position="58"/>
        <end position="127"/>
    </location>
</feature>
<sequence length="140" mass="14563">MTTSTAFRQDIADAVFSLPVATALAFTFTEIGDGRAEGRLPWREDHSHAPGAFQAGPITSLADFVGAAAAATHLPVGTHVITTDLAVKFLTEARGAVLVARARILRPGRRTSVAAVDLTVDDGTELCATALLTVTNHSPA</sequence>
<dbReference type="CDD" id="cd03443">
    <property type="entry name" value="PaaI_thioesterase"/>
    <property type="match status" value="1"/>
</dbReference>
<dbReference type="NCBIfam" id="TIGR00369">
    <property type="entry name" value="unchar_dom_1"/>
    <property type="match status" value="1"/>
</dbReference>
<proteinExistence type="predicted"/>
<dbReference type="Pfam" id="PF03061">
    <property type="entry name" value="4HBT"/>
    <property type="match status" value="1"/>
</dbReference>
<evidence type="ECO:0000313" key="4">
    <source>
        <dbReference type="Proteomes" id="UP001464923"/>
    </source>
</evidence>
<dbReference type="InterPro" id="IPR006683">
    <property type="entry name" value="Thioestr_dom"/>
</dbReference>
<organism evidence="3 4">
    <name type="scientific">Pseudonocardia tropica</name>
    <dbReference type="NCBI Taxonomy" id="681289"/>
    <lineage>
        <taxon>Bacteria</taxon>
        <taxon>Bacillati</taxon>
        <taxon>Actinomycetota</taxon>
        <taxon>Actinomycetes</taxon>
        <taxon>Pseudonocardiales</taxon>
        <taxon>Pseudonocardiaceae</taxon>
        <taxon>Pseudonocardia</taxon>
    </lineage>
</organism>
<keyword evidence="4" id="KW-1185">Reference proteome</keyword>
<keyword evidence="1 3" id="KW-0378">Hydrolase</keyword>
<dbReference type="GO" id="GO:0016787">
    <property type="term" value="F:hydrolase activity"/>
    <property type="evidence" value="ECO:0007669"/>
    <property type="project" value="UniProtKB-KW"/>
</dbReference>
<dbReference type="Gene3D" id="3.10.129.10">
    <property type="entry name" value="Hotdog Thioesterase"/>
    <property type="match status" value="1"/>
</dbReference>